<dbReference type="GO" id="GO:0044780">
    <property type="term" value="P:bacterial-type flagellum assembly"/>
    <property type="evidence" value="ECO:0007669"/>
    <property type="project" value="InterPro"/>
</dbReference>
<keyword evidence="9" id="KW-0282">Flagellum</keyword>
<evidence type="ECO:0000256" key="7">
    <source>
        <dbReference type="RuleBase" id="RU362063"/>
    </source>
</evidence>
<evidence type="ECO:0000256" key="2">
    <source>
        <dbReference type="ARBA" id="ARBA00010474"/>
    </source>
</evidence>
<dbReference type="RefSeq" id="WP_099141647.1">
    <property type="nucleotide sequence ID" value="NZ_CAWNOR010000130.1"/>
</dbReference>
<evidence type="ECO:0000313" key="10">
    <source>
        <dbReference type="Proteomes" id="UP000221101"/>
    </source>
</evidence>
<comment type="caution">
    <text evidence="9">The sequence shown here is derived from an EMBL/GenBank/DDBJ whole genome shotgun (WGS) entry which is preliminary data.</text>
</comment>
<proteinExistence type="inferred from homology"/>
<comment type="similarity">
    <text evidence="2 7">Belongs to the FlgA family.</text>
</comment>
<keyword evidence="9" id="KW-0966">Cell projection</keyword>
<keyword evidence="5 7" id="KW-0574">Periplasm</keyword>
<dbReference type="EMBL" id="NJCX01000009">
    <property type="protein sequence ID" value="PHM73762.1"/>
    <property type="molecule type" value="Genomic_DNA"/>
</dbReference>
<name>A0A2D0LDL6_9GAMM</name>
<dbReference type="PANTHER" id="PTHR36307:SF1">
    <property type="entry name" value="FLAGELLA BASAL BODY P-RING FORMATION PROTEIN FLGA"/>
    <property type="match status" value="1"/>
</dbReference>
<sequence length="225" mass="25404">MPALKFIGFFTFSLNLFWGFGSPLAWGNPLPQLIDDYFRQLHDTANRKVSVVIKTPEQQWPTCGLPEIQPLLNNKNWGNLSVPVTCDQQRRFIQVYVNVIGPYLVSKQAINRNAVLTEKDFQVKTGSLDKLPNDIIRNRKAIQNGIALRNISAGQFITRNMIRRPWAIKAGQNVVVTVDGHHFQVRYEGKAINNAASFDNIRVRLNSGQVITGEAQENGSVKMML</sequence>
<dbReference type="InterPro" id="IPR013974">
    <property type="entry name" value="SAF"/>
</dbReference>
<dbReference type="Pfam" id="PF17656">
    <property type="entry name" value="ChapFlgA_N"/>
    <property type="match status" value="1"/>
</dbReference>
<dbReference type="PANTHER" id="PTHR36307">
    <property type="entry name" value="FLAGELLA BASAL BODY P-RING FORMATION PROTEIN FLGA"/>
    <property type="match status" value="1"/>
</dbReference>
<organism evidence="9 10">
    <name type="scientific">Xenorhabdus kozodoii</name>
    <dbReference type="NCBI Taxonomy" id="351676"/>
    <lineage>
        <taxon>Bacteria</taxon>
        <taxon>Pseudomonadati</taxon>
        <taxon>Pseudomonadota</taxon>
        <taxon>Gammaproteobacteria</taxon>
        <taxon>Enterobacterales</taxon>
        <taxon>Morganellaceae</taxon>
        <taxon>Xenorhabdus</taxon>
    </lineage>
</organism>
<dbReference type="OrthoDB" id="7065435at2"/>
<keyword evidence="10" id="KW-1185">Reference proteome</keyword>
<evidence type="ECO:0000256" key="6">
    <source>
        <dbReference type="ARBA" id="ARBA00025643"/>
    </source>
</evidence>
<keyword evidence="9" id="KW-0969">Cilium</keyword>
<dbReference type="AlphaFoldDB" id="A0A2D0LDL6"/>
<evidence type="ECO:0000256" key="3">
    <source>
        <dbReference type="ARBA" id="ARBA00014754"/>
    </source>
</evidence>
<dbReference type="NCBIfam" id="TIGR03170">
    <property type="entry name" value="flgA_cterm"/>
    <property type="match status" value="1"/>
</dbReference>
<evidence type="ECO:0000256" key="5">
    <source>
        <dbReference type="ARBA" id="ARBA00022764"/>
    </source>
</evidence>
<reference evidence="9 10" key="1">
    <citation type="journal article" date="2017" name="Nat. Microbiol.">
        <title>Natural product diversity associated with the nematode symbionts Photorhabdus and Xenorhabdus.</title>
        <authorList>
            <person name="Tobias N.J."/>
            <person name="Wolff H."/>
            <person name="Djahanschiri B."/>
            <person name="Grundmann F."/>
            <person name="Kronenwerth M."/>
            <person name="Shi Y.M."/>
            <person name="Simonyi S."/>
            <person name="Grun P."/>
            <person name="Shapiro-Ilan D."/>
            <person name="Pidot S.J."/>
            <person name="Stinear T.P."/>
            <person name="Ebersberger I."/>
            <person name="Bode H.B."/>
        </authorList>
    </citation>
    <scope>NUCLEOTIDE SEQUENCE [LARGE SCALE GENOMIC DNA]</scope>
    <source>
        <strain evidence="9 10">DSM 17907</strain>
    </source>
</reference>
<dbReference type="Gene3D" id="3.90.1210.10">
    <property type="entry name" value="Antifreeze-like/N-acetylneuraminic acid synthase C-terminal domain"/>
    <property type="match status" value="1"/>
</dbReference>
<evidence type="ECO:0000313" key="9">
    <source>
        <dbReference type="EMBL" id="PHM73762.1"/>
    </source>
</evidence>
<dbReference type="Pfam" id="PF13144">
    <property type="entry name" value="ChapFlgA"/>
    <property type="match status" value="1"/>
</dbReference>
<protein>
    <recommendedName>
        <fullName evidence="3 7">Flagella basal body P-ring formation protein FlgA</fullName>
    </recommendedName>
</protein>
<keyword evidence="4" id="KW-0732">Signal</keyword>
<dbReference type="GO" id="GO:0042597">
    <property type="term" value="C:periplasmic space"/>
    <property type="evidence" value="ECO:0007669"/>
    <property type="project" value="UniProtKB-SubCell"/>
</dbReference>
<dbReference type="Gene3D" id="2.30.30.760">
    <property type="match status" value="1"/>
</dbReference>
<gene>
    <name evidence="9" type="ORF">Xkoz_01589</name>
</gene>
<dbReference type="InterPro" id="IPR017585">
    <property type="entry name" value="SAF_FlgA"/>
</dbReference>
<feature type="domain" description="SAF" evidence="8">
    <location>
        <begin position="101"/>
        <end position="163"/>
    </location>
</feature>
<evidence type="ECO:0000256" key="1">
    <source>
        <dbReference type="ARBA" id="ARBA00004418"/>
    </source>
</evidence>
<dbReference type="InterPro" id="IPR041231">
    <property type="entry name" value="FlgA_N"/>
</dbReference>
<evidence type="ECO:0000259" key="8">
    <source>
        <dbReference type="SMART" id="SM00858"/>
    </source>
</evidence>
<accession>A0A2D0LDL6</accession>
<keyword evidence="7" id="KW-1005">Bacterial flagellum biogenesis</keyword>
<evidence type="ECO:0000256" key="4">
    <source>
        <dbReference type="ARBA" id="ARBA00022729"/>
    </source>
</evidence>
<comment type="subcellular location">
    <subcellularLocation>
        <location evidence="1 7">Periplasm</location>
    </subcellularLocation>
</comment>
<dbReference type="Proteomes" id="UP000221101">
    <property type="component" value="Unassembled WGS sequence"/>
</dbReference>
<dbReference type="CDD" id="cd11614">
    <property type="entry name" value="SAF_CpaB_FlgA_like"/>
    <property type="match status" value="1"/>
</dbReference>
<dbReference type="SMART" id="SM00858">
    <property type="entry name" value="SAF"/>
    <property type="match status" value="1"/>
</dbReference>
<dbReference type="InterPro" id="IPR039246">
    <property type="entry name" value="Flagellar_FlgA"/>
</dbReference>
<comment type="function">
    <text evidence="6 7">Involved in the assembly process of the P-ring formation. It may associate with FlgF on the rod constituting a structure essential for the P-ring assembly or may act as a modulator protein for the P-ring assembly.</text>
</comment>